<evidence type="ECO:0000256" key="9">
    <source>
        <dbReference type="ARBA" id="ARBA00023136"/>
    </source>
</evidence>
<evidence type="ECO:0000256" key="5">
    <source>
        <dbReference type="ARBA" id="ARBA00022692"/>
    </source>
</evidence>
<name>A0A512AK28_9SPHN</name>
<keyword evidence="7" id="KW-0406">Ion transport</keyword>
<keyword evidence="9 11" id="KW-0472">Membrane</keyword>
<dbReference type="Proteomes" id="UP000321464">
    <property type="component" value="Unassembled WGS sequence"/>
</dbReference>
<evidence type="ECO:0000256" key="6">
    <source>
        <dbReference type="ARBA" id="ARBA00023004"/>
    </source>
</evidence>
<keyword evidence="10 11" id="KW-0998">Cell outer membrane</keyword>
<dbReference type="EMBL" id="BJYR01000012">
    <property type="protein sequence ID" value="GEO00041.1"/>
    <property type="molecule type" value="Genomic_DNA"/>
</dbReference>
<dbReference type="InterPro" id="IPR039426">
    <property type="entry name" value="TonB-dep_rcpt-like"/>
</dbReference>
<dbReference type="PANTHER" id="PTHR32552:SF81">
    <property type="entry name" value="TONB-DEPENDENT OUTER MEMBRANE RECEPTOR"/>
    <property type="match status" value="1"/>
</dbReference>
<evidence type="ECO:0000256" key="2">
    <source>
        <dbReference type="ARBA" id="ARBA00022448"/>
    </source>
</evidence>
<comment type="caution">
    <text evidence="16">The sequence shown here is derived from an EMBL/GenBank/DDBJ whole genome shotgun (WGS) entry which is preliminary data.</text>
</comment>
<dbReference type="InterPro" id="IPR000531">
    <property type="entry name" value="Beta-barrel_TonB"/>
</dbReference>
<feature type="signal peptide" evidence="13">
    <location>
        <begin position="1"/>
        <end position="22"/>
    </location>
</feature>
<evidence type="ECO:0000256" key="11">
    <source>
        <dbReference type="PROSITE-ProRule" id="PRU01360"/>
    </source>
</evidence>
<sequence>MRGKLTLLAGVCVAAVATPSFAQNAQSAASGDNGTGVQEIIVTAQRQSQRLQTVPIAISAFTKENLDKQQIRNPLDLQLSLPNITFTKTNFTTSSFTIRGIGDLCTGVTCDSATAIHVNDAPLFFSRLFEGEFYDLQQVEVLRGPQGTLFGRNATSGVVNFRTAKPDLNGFSASGDAEYGNYNSVRLRGAINIPVSDTLAVRAAGFYLKRDGYTQNLYNNTKIDDRNMYGLRGSLTWQPSSSTTIDIMGQFFREKDSRMRIQKQYCQDDPTGILGCLNTTRGTSTTNGNALLANVLTSKEFFAIRGLPQAFALGSIYGPQVYRNEINPADPRVVNTDFQPSYFTQETIIQGTLKQDIGEKFSLRVEGNYQNTKVDSQQDYNNAVADRSGFTPGLSALAAAGAGLLGPGLKTYLAPIANALIPQGPGGPLCTSPGEETGTGVFGGHSVCAATPLDFDRSVQRQNAWTAEAVLTSKFDGPLNFLLGGIYGQYKVTENSYYVSSFGLDYFAGVVGAFSALGAGLPPAYLATPTYRNNTPEYKLTTYGIFGEAYWKFNDKIKLTLGLRYNNDKKTVRARTTLFNFLAPVGIANAYDSPFLPASYDADSGIDGNQPFQVRDVKFGEFTGRAVIDYQITPDNLVYASYSRGYKSGGINPPLSPIFAVPESFTPEFVNSFEIGTKNTFANGALQLNLTGFYYKYKGLQLSRIVVRTSVNDNVNANIWGVEAEAIIRPSRQLTINANFSYLNTKVSEDKLLSNPRDFGNGRSDAVIIKDITNTANCAVGSNSNNAAGVNAFVNTANALINAGQIPGVAAGAGLKPTTAFPAGGGIASTGAYSICAVLSALAPTLGNAPGIGGVTVYSSGIPANIRGNKLPGAPSVKFSAGVQYAAQIGRLTLTPRFDLNFTGKSDGTIFNGLVDKVPSFTQLNAQVQLDGPDKKWFIRGFIQNITNDNSVTGLYVTDQSSGNFTNVFTLEPRRYGIAAGFKF</sequence>
<evidence type="ECO:0000256" key="10">
    <source>
        <dbReference type="ARBA" id="ARBA00023237"/>
    </source>
</evidence>
<proteinExistence type="inferred from homology"/>
<dbReference type="Pfam" id="PF07715">
    <property type="entry name" value="Plug"/>
    <property type="match status" value="1"/>
</dbReference>
<evidence type="ECO:0000256" key="1">
    <source>
        <dbReference type="ARBA" id="ARBA00004571"/>
    </source>
</evidence>
<evidence type="ECO:0000259" key="14">
    <source>
        <dbReference type="Pfam" id="PF00593"/>
    </source>
</evidence>
<keyword evidence="16" id="KW-0675">Receptor</keyword>
<reference evidence="16 17" key="1">
    <citation type="submission" date="2019-07" db="EMBL/GenBank/DDBJ databases">
        <title>Whole genome shotgun sequence of Novosphingobium sediminis NBRC 106119.</title>
        <authorList>
            <person name="Hosoyama A."/>
            <person name="Uohara A."/>
            <person name="Ohji S."/>
            <person name="Ichikawa N."/>
        </authorList>
    </citation>
    <scope>NUCLEOTIDE SEQUENCE [LARGE SCALE GENOMIC DNA]</scope>
    <source>
        <strain evidence="16 17">NBRC 106119</strain>
    </source>
</reference>
<feature type="domain" description="TonB-dependent receptor plug" evidence="15">
    <location>
        <begin position="51"/>
        <end position="158"/>
    </location>
</feature>
<gene>
    <name evidence="16" type="ORF">NSE01_18730</name>
</gene>
<dbReference type="Gene3D" id="2.170.130.10">
    <property type="entry name" value="TonB-dependent receptor, plug domain"/>
    <property type="match status" value="1"/>
</dbReference>
<dbReference type="AlphaFoldDB" id="A0A512AK28"/>
<evidence type="ECO:0000313" key="17">
    <source>
        <dbReference type="Proteomes" id="UP000321464"/>
    </source>
</evidence>
<dbReference type="SUPFAM" id="SSF56935">
    <property type="entry name" value="Porins"/>
    <property type="match status" value="1"/>
</dbReference>
<keyword evidence="2 11" id="KW-0813">Transport</keyword>
<evidence type="ECO:0000256" key="3">
    <source>
        <dbReference type="ARBA" id="ARBA00022452"/>
    </source>
</evidence>
<protein>
    <submittedName>
        <fullName evidence="16">TonB-dependent receptor</fullName>
    </submittedName>
</protein>
<keyword evidence="4" id="KW-0410">Iron transport</keyword>
<dbReference type="PANTHER" id="PTHR32552">
    <property type="entry name" value="FERRICHROME IRON RECEPTOR-RELATED"/>
    <property type="match status" value="1"/>
</dbReference>
<dbReference type="Gene3D" id="2.40.170.20">
    <property type="entry name" value="TonB-dependent receptor, beta-barrel domain"/>
    <property type="match status" value="1"/>
</dbReference>
<evidence type="ECO:0000259" key="15">
    <source>
        <dbReference type="Pfam" id="PF07715"/>
    </source>
</evidence>
<dbReference type="RefSeq" id="WP_147159353.1">
    <property type="nucleotide sequence ID" value="NZ_BJYR01000012.1"/>
</dbReference>
<dbReference type="InterPro" id="IPR037066">
    <property type="entry name" value="Plug_dom_sf"/>
</dbReference>
<keyword evidence="6" id="KW-0408">Iron</keyword>
<comment type="similarity">
    <text evidence="11 12">Belongs to the TonB-dependent receptor family.</text>
</comment>
<keyword evidence="13" id="KW-0732">Signal</keyword>
<dbReference type="PROSITE" id="PS52016">
    <property type="entry name" value="TONB_DEPENDENT_REC_3"/>
    <property type="match status" value="1"/>
</dbReference>
<feature type="domain" description="TonB-dependent receptor-like beta-barrel" evidence="14">
    <location>
        <begin position="457"/>
        <end position="761"/>
    </location>
</feature>
<evidence type="ECO:0000256" key="4">
    <source>
        <dbReference type="ARBA" id="ARBA00022496"/>
    </source>
</evidence>
<comment type="subcellular location">
    <subcellularLocation>
        <location evidence="1 11">Cell outer membrane</location>
        <topology evidence="1 11">Multi-pass membrane protein</topology>
    </subcellularLocation>
</comment>
<keyword evidence="5 11" id="KW-0812">Transmembrane</keyword>
<evidence type="ECO:0000256" key="12">
    <source>
        <dbReference type="RuleBase" id="RU003357"/>
    </source>
</evidence>
<keyword evidence="3 11" id="KW-1134">Transmembrane beta strand</keyword>
<evidence type="ECO:0000256" key="8">
    <source>
        <dbReference type="ARBA" id="ARBA00023077"/>
    </source>
</evidence>
<evidence type="ECO:0000256" key="13">
    <source>
        <dbReference type="SAM" id="SignalP"/>
    </source>
</evidence>
<keyword evidence="8 12" id="KW-0798">TonB box</keyword>
<dbReference type="OrthoDB" id="9760333at2"/>
<dbReference type="InterPro" id="IPR036942">
    <property type="entry name" value="Beta-barrel_TonB_sf"/>
</dbReference>
<dbReference type="Pfam" id="PF00593">
    <property type="entry name" value="TonB_dep_Rec_b-barrel"/>
    <property type="match status" value="1"/>
</dbReference>
<evidence type="ECO:0000313" key="16">
    <source>
        <dbReference type="EMBL" id="GEO00041.1"/>
    </source>
</evidence>
<organism evidence="16 17">
    <name type="scientific">Novosphingobium sediminis</name>
    <dbReference type="NCBI Taxonomy" id="707214"/>
    <lineage>
        <taxon>Bacteria</taxon>
        <taxon>Pseudomonadati</taxon>
        <taxon>Pseudomonadota</taxon>
        <taxon>Alphaproteobacteria</taxon>
        <taxon>Sphingomonadales</taxon>
        <taxon>Sphingomonadaceae</taxon>
        <taxon>Novosphingobium</taxon>
    </lineage>
</organism>
<dbReference type="GO" id="GO:0006826">
    <property type="term" value="P:iron ion transport"/>
    <property type="evidence" value="ECO:0007669"/>
    <property type="project" value="UniProtKB-KW"/>
</dbReference>
<dbReference type="GO" id="GO:0009279">
    <property type="term" value="C:cell outer membrane"/>
    <property type="evidence" value="ECO:0007669"/>
    <property type="project" value="UniProtKB-SubCell"/>
</dbReference>
<dbReference type="InterPro" id="IPR012910">
    <property type="entry name" value="Plug_dom"/>
</dbReference>
<accession>A0A512AK28</accession>
<feature type="chain" id="PRO_5021768981" evidence="13">
    <location>
        <begin position="23"/>
        <end position="984"/>
    </location>
</feature>
<evidence type="ECO:0000256" key="7">
    <source>
        <dbReference type="ARBA" id="ARBA00023065"/>
    </source>
</evidence>
<keyword evidence="17" id="KW-1185">Reference proteome</keyword>